<gene>
    <name evidence="2" type="ORF">CAC42_6216</name>
</gene>
<feature type="region of interest" description="Disordered" evidence="1">
    <location>
        <begin position="210"/>
        <end position="234"/>
    </location>
</feature>
<protein>
    <recommendedName>
        <fullName evidence="4">F-box domain-containing protein</fullName>
    </recommendedName>
</protein>
<accession>A0A2K1QTQ2</accession>
<dbReference type="Proteomes" id="UP000243797">
    <property type="component" value="Unassembled WGS sequence"/>
</dbReference>
<keyword evidence="3" id="KW-1185">Reference proteome</keyword>
<dbReference type="OrthoDB" id="3938948at2759"/>
<proteinExistence type="predicted"/>
<dbReference type="EMBL" id="NKHZ01000041">
    <property type="protein sequence ID" value="PNS18399.1"/>
    <property type="molecule type" value="Genomic_DNA"/>
</dbReference>
<feature type="compositionally biased region" description="Basic and acidic residues" evidence="1">
    <location>
        <begin position="223"/>
        <end position="234"/>
    </location>
</feature>
<evidence type="ECO:0000313" key="2">
    <source>
        <dbReference type="EMBL" id="PNS18399.1"/>
    </source>
</evidence>
<evidence type="ECO:0008006" key="4">
    <source>
        <dbReference type="Google" id="ProtNLM"/>
    </source>
</evidence>
<evidence type="ECO:0000256" key="1">
    <source>
        <dbReference type="SAM" id="MobiDB-lite"/>
    </source>
</evidence>
<comment type="caution">
    <text evidence="2">The sequence shown here is derived from an EMBL/GenBank/DDBJ whole genome shotgun (WGS) entry which is preliminary data.</text>
</comment>
<reference evidence="2 3" key="1">
    <citation type="submission" date="2017-06" db="EMBL/GenBank/DDBJ databases">
        <title>Draft genome sequence of a variant of Elsinoe murrayae.</title>
        <authorList>
            <person name="Cheng Q."/>
        </authorList>
    </citation>
    <scope>NUCLEOTIDE SEQUENCE [LARGE SCALE GENOMIC DNA]</scope>
    <source>
        <strain evidence="2 3">CQ-2017a</strain>
    </source>
</reference>
<name>A0A2K1QTQ2_9PEZI</name>
<dbReference type="STRING" id="2082308.A0A2K1QTQ2"/>
<dbReference type="InParanoid" id="A0A2K1QTQ2"/>
<organism evidence="2 3">
    <name type="scientific">Sphaceloma murrayae</name>
    <dbReference type="NCBI Taxonomy" id="2082308"/>
    <lineage>
        <taxon>Eukaryota</taxon>
        <taxon>Fungi</taxon>
        <taxon>Dikarya</taxon>
        <taxon>Ascomycota</taxon>
        <taxon>Pezizomycotina</taxon>
        <taxon>Dothideomycetes</taxon>
        <taxon>Dothideomycetidae</taxon>
        <taxon>Myriangiales</taxon>
        <taxon>Elsinoaceae</taxon>
        <taxon>Sphaceloma</taxon>
    </lineage>
</organism>
<evidence type="ECO:0000313" key="3">
    <source>
        <dbReference type="Proteomes" id="UP000243797"/>
    </source>
</evidence>
<dbReference type="AlphaFoldDB" id="A0A2K1QTQ2"/>
<sequence length="324" mass="36669">MAPSDPLTALPPELIQQILSYLLPAHTISHPGPAYYYSTQYPVSWPTVKQRFAPLAPGNSLSALSATCQSLNCAVQAFSHRLLRSWSHIKPYKVLKTPSLEARRDHLSELYSLMRSHCVFCGKKSIRRAILMNELGCCASCDKKEWPGKITRTDAKRKYALRDEHLFTWGEARPDHWPVCRFGKYVVMSNMCLMFLENEVEALGKAVNEEKEKRTGKGVSRGKPMEKREEAKRRRQEVKRAKELKERQEATIKFCLRGMANGQEGARGDLRKILQTVPSKEAFARETARGIGMSLDSIVRSAAEGVPFDHDAWAHARIFPQAEA</sequence>